<sequence length="51" mass="5735">ITFCGLSYQDVRNDGKQILSLIFLCGQTEIDMLTTDAFSNVLEVLHSNRSQ</sequence>
<dbReference type="AlphaFoldDB" id="A0A0B6ZGN3"/>
<reference evidence="1" key="1">
    <citation type="submission" date="2014-12" db="EMBL/GenBank/DDBJ databases">
        <title>Insight into the proteome of Arion vulgaris.</title>
        <authorList>
            <person name="Aradska J."/>
            <person name="Bulat T."/>
            <person name="Smidak R."/>
            <person name="Sarate P."/>
            <person name="Gangsoo J."/>
            <person name="Sialana F."/>
            <person name="Bilban M."/>
            <person name="Lubec G."/>
        </authorList>
    </citation>
    <scope>NUCLEOTIDE SEQUENCE</scope>
    <source>
        <tissue evidence="1">Skin</tissue>
    </source>
</reference>
<gene>
    <name evidence="1" type="primary">ORF63662</name>
</gene>
<name>A0A0B6ZGN3_9EUPU</name>
<dbReference type="EMBL" id="HACG01020858">
    <property type="protein sequence ID" value="CEK67723.1"/>
    <property type="molecule type" value="Transcribed_RNA"/>
</dbReference>
<feature type="non-terminal residue" evidence="1">
    <location>
        <position position="1"/>
    </location>
</feature>
<evidence type="ECO:0000313" key="1">
    <source>
        <dbReference type="EMBL" id="CEK67723.1"/>
    </source>
</evidence>
<protein>
    <submittedName>
        <fullName evidence="1">Uncharacterized protein</fullName>
    </submittedName>
</protein>
<organism evidence="1">
    <name type="scientific">Arion vulgaris</name>
    <dbReference type="NCBI Taxonomy" id="1028688"/>
    <lineage>
        <taxon>Eukaryota</taxon>
        <taxon>Metazoa</taxon>
        <taxon>Spiralia</taxon>
        <taxon>Lophotrochozoa</taxon>
        <taxon>Mollusca</taxon>
        <taxon>Gastropoda</taxon>
        <taxon>Heterobranchia</taxon>
        <taxon>Euthyneura</taxon>
        <taxon>Panpulmonata</taxon>
        <taxon>Eupulmonata</taxon>
        <taxon>Stylommatophora</taxon>
        <taxon>Helicina</taxon>
        <taxon>Arionoidea</taxon>
        <taxon>Arionidae</taxon>
        <taxon>Arion</taxon>
    </lineage>
</organism>
<accession>A0A0B6ZGN3</accession>
<proteinExistence type="predicted"/>